<proteinExistence type="predicted"/>
<keyword evidence="3" id="KW-1185">Reference proteome</keyword>
<dbReference type="PROSITE" id="PS51257">
    <property type="entry name" value="PROKAR_LIPOPROTEIN"/>
    <property type="match status" value="1"/>
</dbReference>
<evidence type="ECO:0000313" key="2">
    <source>
        <dbReference type="EMBL" id="KAK8552121.1"/>
    </source>
</evidence>
<evidence type="ECO:0000313" key="3">
    <source>
        <dbReference type="Proteomes" id="UP001472677"/>
    </source>
</evidence>
<feature type="compositionally biased region" description="Basic and acidic residues" evidence="1">
    <location>
        <begin position="28"/>
        <end position="39"/>
    </location>
</feature>
<protein>
    <submittedName>
        <fullName evidence="2">Uncharacterized protein</fullName>
    </submittedName>
</protein>
<dbReference type="EMBL" id="JBBPBM010000020">
    <property type="protein sequence ID" value="KAK8552121.1"/>
    <property type="molecule type" value="Genomic_DNA"/>
</dbReference>
<name>A0ABR2E4L8_9ROSI</name>
<gene>
    <name evidence="2" type="ORF">V6N12_040735</name>
</gene>
<organism evidence="2 3">
    <name type="scientific">Hibiscus sabdariffa</name>
    <name type="common">roselle</name>
    <dbReference type="NCBI Taxonomy" id="183260"/>
    <lineage>
        <taxon>Eukaryota</taxon>
        <taxon>Viridiplantae</taxon>
        <taxon>Streptophyta</taxon>
        <taxon>Embryophyta</taxon>
        <taxon>Tracheophyta</taxon>
        <taxon>Spermatophyta</taxon>
        <taxon>Magnoliopsida</taxon>
        <taxon>eudicotyledons</taxon>
        <taxon>Gunneridae</taxon>
        <taxon>Pentapetalae</taxon>
        <taxon>rosids</taxon>
        <taxon>malvids</taxon>
        <taxon>Malvales</taxon>
        <taxon>Malvaceae</taxon>
        <taxon>Malvoideae</taxon>
        <taxon>Hibiscus</taxon>
    </lineage>
</organism>
<accession>A0ABR2E4L8</accession>
<evidence type="ECO:0000256" key="1">
    <source>
        <dbReference type="SAM" id="MobiDB-lite"/>
    </source>
</evidence>
<sequence>MSPSNKHQEKSCKTTTCQLLNLLAGCRPTREHGTKDRLATSRARQQHQGKDDRNRTQTDRKMLDKEIDTQRWFSSLSCETIFYLKYRHMI</sequence>
<reference evidence="2 3" key="1">
    <citation type="journal article" date="2024" name="G3 (Bethesda)">
        <title>Genome assembly of Hibiscus sabdariffa L. provides insights into metabolisms of medicinal natural products.</title>
        <authorList>
            <person name="Kim T."/>
        </authorList>
    </citation>
    <scope>NUCLEOTIDE SEQUENCE [LARGE SCALE GENOMIC DNA]</scope>
    <source>
        <strain evidence="2">TK-2024</strain>
        <tissue evidence="2">Old leaves</tissue>
    </source>
</reference>
<feature type="compositionally biased region" description="Basic and acidic residues" evidence="1">
    <location>
        <begin position="48"/>
        <end position="62"/>
    </location>
</feature>
<dbReference type="Proteomes" id="UP001472677">
    <property type="component" value="Unassembled WGS sequence"/>
</dbReference>
<feature type="region of interest" description="Disordered" evidence="1">
    <location>
        <begin position="28"/>
        <end position="62"/>
    </location>
</feature>
<comment type="caution">
    <text evidence="2">The sequence shown here is derived from an EMBL/GenBank/DDBJ whole genome shotgun (WGS) entry which is preliminary data.</text>
</comment>